<dbReference type="NCBIfam" id="TIGR04034">
    <property type="entry name" value="export_SdpA"/>
    <property type="match status" value="1"/>
</dbReference>
<reference evidence="2 3" key="1">
    <citation type="submission" date="2019-01" db="EMBL/GenBank/DDBJ databases">
        <title>Draft genome sequences of the type strain Streptomyces sioyaensis DSM 40032 and its novel strain, TM32, a thermotolerant antibiotics-producing actinobacterium.</title>
        <authorList>
            <person name="Nakaew N."/>
            <person name="Lumyong S."/>
            <person name="Sloan W.T."/>
            <person name="Sungthong R."/>
        </authorList>
    </citation>
    <scope>NUCLEOTIDE SEQUENCE [LARGE SCALE GENOMIC DNA]</scope>
    <source>
        <strain evidence="2 3">DSM 40032</strain>
    </source>
</reference>
<gene>
    <name evidence="2" type="ORF">EST54_02935</name>
</gene>
<proteinExistence type="predicted"/>
<organism evidence="2 3">
    <name type="scientific">Streptomyces sioyaensis</name>
    <dbReference type="NCBI Taxonomy" id="67364"/>
    <lineage>
        <taxon>Bacteria</taxon>
        <taxon>Bacillati</taxon>
        <taxon>Actinomycetota</taxon>
        <taxon>Actinomycetes</taxon>
        <taxon>Kitasatosporales</taxon>
        <taxon>Streptomycetaceae</taxon>
        <taxon>Streptomyces</taxon>
    </lineage>
</organism>
<dbReference type="InterPro" id="IPR023902">
    <property type="entry name" value="Sporulation_SdpA"/>
</dbReference>
<dbReference type="RefSeq" id="WP_129244673.1">
    <property type="nucleotide sequence ID" value="NZ_JABZEL010000002.1"/>
</dbReference>
<name>A0A4Q1RAF8_9ACTN</name>
<evidence type="ECO:0000256" key="1">
    <source>
        <dbReference type="SAM" id="Phobius"/>
    </source>
</evidence>
<dbReference type="EMBL" id="SDIF01000005">
    <property type="protein sequence ID" value="RXS70402.1"/>
    <property type="molecule type" value="Genomic_DNA"/>
</dbReference>
<feature type="transmembrane region" description="Helical" evidence="1">
    <location>
        <begin position="23"/>
        <end position="45"/>
    </location>
</feature>
<dbReference type="AlphaFoldDB" id="A0A4Q1RAF8"/>
<comment type="caution">
    <text evidence="2">The sequence shown here is derived from an EMBL/GenBank/DDBJ whole genome shotgun (WGS) entry which is preliminary data.</text>
</comment>
<evidence type="ECO:0000313" key="3">
    <source>
        <dbReference type="Proteomes" id="UP000289482"/>
    </source>
</evidence>
<keyword evidence="1" id="KW-0472">Membrane</keyword>
<keyword evidence="1" id="KW-1133">Transmembrane helix</keyword>
<dbReference type="Pfam" id="PF17418">
    <property type="entry name" value="SdpA"/>
    <property type="match status" value="1"/>
</dbReference>
<keyword evidence="3" id="KW-1185">Reference proteome</keyword>
<protein>
    <submittedName>
        <fullName evidence="2">SdpA family antimicrobial peptide system protein</fullName>
    </submittedName>
</protein>
<evidence type="ECO:0000313" key="2">
    <source>
        <dbReference type="EMBL" id="RXS70402.1"/>
    </source>
</evidence>
<dbReference type="Proteomes" id="UP000289482">
    <property type="component" value="Unassembled WGS sequence"/>
</dbReference>
<sequence>MANTPTTKPVKPAEERNASLRQLVLFAGVCLCLFGYLAASLFYTLPSNALSSRQSKGVARHALNILTPENWAFFTRDPETAQISAYSLGADGAGRNLLRTPQGAPSNLFGLSRTQRAQGPELGFLNAAAATHWKACDGRLADCLRESSGGRAWRVKNESPVPTVCGDAYLTQEKTVPWSYRELVPYSRRVVKIVHLDVRCR</sequence>
<keyword evidence="1" id="KW-0812">Transmembrane</keyword>
<dbReference type="GeneID" id="95776960"/>
<accession>A0A4Q1RAF8</accession>